<protein>
    <recommendedName>
        <fullName evidence="3">Abi-like protein</fullName>
    </recommendedName>
</protein>
<sequence>MAELTFGFWRYLVESRYHTSLWVPGLHRAFPHGPAELRTRGKEVKLRLQQLHYVRNRAAHHEPIHQRDLRRDHDYAIELLGWISPVAAEWASATTSLPALLDGRPSP</sequence>
<accession>A0ABN1ZDL7</accession>
<dbReference type="EMBL" id="BAAAJX010000010">
    <property type="protein sequence ID" value="GAA1493683.1"/>
    <property type="molecule type" value="Genomic_DNA"/>
</dbReference>
<name>A0ABN1ZDL7_9MICO</name>
<organism evidence="1 2">
    <name type="scientific">Curtobacterium herbarum</name>
    <dbReference type="NCBI Taxonomy" id="150122"/>
    <lineage>
        <taxon>Bacteria</taxon>
        <taxon>Bacillati</taxon>
        <taxon>Actinomycetota</taxon>
        <taxon>Actinomycetes</taxon>
        <taxon>Micrococcales</taxon>
        <taxon>Microbacteriaceae</taxon>
        <taxon>Curtobacterium</taxon>
    </lineage>
</organism>
<evidence type="ECO:0008006" key="3">
    <source>
        <dbReference type="Google" id="ProtNLM"/>
    </source>
</evidence>
<evidence type="ECO:0000313" key="1">
    <source>
        <dbReference type="EMBL" id="GAA1493683.1"/>
    </source>
</evidence>
<evidence type="ECO:0000313" key="2">
    <source>
        <dbReference type="Proteomes" id="UP001501742"/>
    </source>
</evidence>
<keyword evidence="2" id="KW-1185">Reference proteome</keyword>
<comment type="caution">
    <text evidence="1">The sequence shown here is derived from an EMBL/GenBank/DDBJ whole genome shotgun (WGS) entry which is preliminary data.</text>
</comment>
<dbReference type="RefSeq" id="WP_204610315.1">
    <property type="nucleotide sequence ID" value="NZ_BAAAJX010000010.1"/>
</dbReference>
<reference evidence="1 2" key="1">
    <citation type="journal article" date="2019" name="Int. J. Syst. Evol. Microbiol.">
        <title>The Global Catalogue of Microorganisms (GCM) 10K type strain sequencing project: providing services to taxonomists for standard genome sequencing and annotation.</title>
        <authorList>
            <consortium name="The Broad Institute Genomics Platform"/>
            <consortium name="The Broad Institute Genome Sequencing Center for Infectious Disease"/>
            <person name="Wu L."/>
            <person name="Ma J."/>
        </authorList>
    </citation>
    <scope>NUCLEOTIDE SEQUENCE [LARGE SCALE GENOMIC DNA]</scope>
    <source>
        <strain evidence="1 2">JCM 12140</strain>
    </source>
</reference>
<dbReference type="Proteomes" id="UP001501742">
    <property type="component" value="Unassembled WGS sequence"/>
</dbReference>
<proteinExistence type="predicted"/>
<gene>
    <name evidence="1" type="ORF">GCM10009627_20290</name>
</gene>